<dbReference type="EMBL" id="WJQR01000002">
    <property type="protein sequence ID" value="MRI80918.1"/>
    <property type="molecule type" value="Genomic_DNA"/>
</dbReference>
<sequence length="66" mass="7828">MFSLKYRLRLIVHLFAESYKLLLINQALYFAQLMVYQVMFLTELTLFIASFEMKCKRSVGLLTNTN</sequence>
<evidence type="ECO:0000256" key="1">
    <source>
        <dbReference type="SAM" id="Phobius"/>
    </source>
</evidence>
<reference evidence="2 3" key="1">
    <citation type="submission" date="2019-11" db="EMBL/GenBank/DDBJ databases">
        <title>Characterisation of Fundicoccus ignavus gen. nov. sp. nov., a novel genus of the family Aerococcaceae isolated from bulk tank milk.</title>
        <authorList>
            <person name="Siebert A."/>
            <person name="Huptas C."/>
            <person name="Wenning M."/>
            <person name="Scherer S."/>
            <person name="Doll E.V."/>
        </authorList>
    </citation>
    <scope>NUCLEOTIDE SEQUENCE [LARGE SCALE GENOMIC DNA]</scope>
    <source>
        <strain evidence="2 3">DSM 109653</strain>
    </source>
</reference>
<accession>A0A844BL96</accession>
<organism evidence="2 3">
    <name type="scientific">Fundicoccus ignavus</name>
    <dbReference type="NCBI Taxonomy" id="2664442"/>
    <lineage>
        <taxon>Bacteria</taxon>
        <taxon>Bacillati</taxon>
        <taxon>Bacillota</taxon>
        <taxon>Bacilli</taxon>
        <taxon>Lactobacillales</taxon>
        <taxon>Aerococcaceae</taxon>
        <taxon>Fundicoccus</taxon>
    </lineage>
</organism>
<keyword evidence="1" id="KW-0812">Transmembrane</keyword>
<keyword evidence="1" id="KW-0472">Membrane</keyword>
<dbReference type="RefSeq" id="WP_153861387.1">
    <property type="nucleotide sequence ID" value="NZ_WJQR01000002.1"/>
</dbReference>
<dbReference type="AlphaFoldDB" id="A0A844BL96"/>
<comment type="caution">
    <text evidence="2">The sequence shown here is derived from an EMBL/GenBank/DDBJ whole genome shotgun (WGS) entry which is preliminary data.</text>
</comment>
<feature type="transmembrane region" description="Helical" evidence="1">
    <location>
        <begin position="27"/>
        <end position="49"/>
    </location>
</feature>
<proteinExistence type="predicted"/>
<evidence type="ECO:0000313" key="2">
    <source>
        <dbReference type="EMBL" id="MRI80918.1"/>
    </source>
</evidence>
<name>A0A844BL96_9LACT</name>
<protein>
    <submittedName>
        <fullName evidence="2">Uncharacterized protein</fullName>
    </submittedName>
</protein>
<gene>
    <name evidence="2" type="ORF">GIY11_02600</name>
</gene>
<dbReference type="Proteomes" id="UP000469870">
    <property type="component" value="Unassembled WGS sequence"/>
</dbReference>
<evidence type="ECO:0000313" key="3">
    <source>
        <dbReference type="Proteomes" id="UP000469870"/>
    </source>
</evidence>
<keyword evidence="1" id="KW-1133">Transmembrane helix</keyword>